<evidence type="ECO:0000313" key="1">
    <source>
        <dbReference type="EMBL" id="API50576.1"/>
    </source>
</evidence>
<dbReference type="Proteomes" id="UP000183050">
    <property type="component" value="Chromosome"/>
</dbReference>
<reference evidence="1 2" key="1">
    <citation type="submission" date="2016-11" db="EMBL/GenBank/DDBJ databases">
        <title>Rhizobium leguminosarum bv. viciae strain Vaf12 isolated from Vavilovia formosa root nodules from Russia, Dagestan.</title>
        <authorList>
            <person name="Kimeklis A."/>
        </authorList>
    </citation>
    <scope>NUCLEOTIDE SEQUENCE [LARGE SCALE GENOMIC DNA]</scope>
    <source>
        <strain evidence="1 2">Vaf-108</strain>
    </source>
</reference>
<dbReference type="EMBL" id="CP018228">
    <property type="protein sequence ID" value="API50576.1"/>
    <property type="molecule type" value="Genomic_DNA"/>
</dbReference>
<gene>
    <name evidence="1" type="ORF">BMW22_02050</name>
</gene>
<organism evidence="1 2">
    <name type="scientific">Rhizobium leguminosarum</name>
    <dbReference type="NCBI Taxonomy" id="384"/>
    <lineage>
        <taxon>Bacteria</taxon>
        <taxon>Pseudomonadati</taxon>
        <taxon>Pseudomonadota</taxon>
        <taxon>Alphaproteobacteria</taxon>
        <taxon>Hyphomicrobiales</taxon>
        <taxon>Rhizobiaceae</taxon>
        <taxon>Rhizobium/Agrobacterium group</taxon>
        <taxon>Rhizobium</taxon>
    </lineage>
</organism>
<evidence type="ECO:0000313" key="2">
    <source>
        <dbReference type="Proteomes" id="UP000183050"/>
    </source>
</evidence>
<protein>
    <submittedName>
        <fullName evidence="1">Uncharacterized protein</fullName>
    </submittedName>
</protein>
<name>A0A1L3Z4I6_RHILE</name>
<accession>A0A1L3Z4I6</accession>
<dbReference type="AlphaFoldDB" id="A0A1L3Z4I6"/>
<proteinExistence type="predicted"/>
<sequence length="112" mass="11907">MFAAVGLKLRPVSPVWSHLLALAPTIRDPTFQTQQMAGGDLFGMGAMGSAVAMAMRSRTSKITRFAAPWANVMPLLSGVSNDVDRISGVGHLERGRCMIRHLLPGSDSSGGR</sequence>